<keyword evidence="10" id="KW-1185">Reference proteome</keyword>
<evidence type="ECO:0000256" key="2">
    <source>
        <dbReference type="ARBA" id="ARBA00022475"/>
    </source>
</evidence>
<dbReference type="GO" id="GO:0005886">
    <property type="term" value="C:plasma membrane"/>
    <property type="evidence" value="ECO:0007669"/>
    <property type="project" value="UniProtKB-SubCell"/>
</dbReference>
<name>A0A2A9CQ70_9ACTN</name>
<feature type="transmembrane region" description="Helical" evidence="8">
    <location>
        <begin position="107"/>
        <end position="125"/>
    </location>
</feature>
<accession>A0A2A9CQ70</accession>
<feature type="transmembrane region" description="Helical" evidence="8">
    <location>
        <begin position="145"/>
        <end position="178"/>
    </location>
</feature>
<keyword evidence="9" id="KW-0328">Glycosyltransferase</keyword>
<keyword evidence="6 8" id="KW-0472">Membrane</keyword>
<keyword evidence="5 8" id="KW-1133">Transmembrane helix</keyword>
<dbReference type="InterPro" id="IPR018584">
    <property type="entry name" value="GT87"/>
</dbReference>
<keyword evidence="2" id="KW-1003">Cell membrane</keyword>
<evidence type="ECO:0000313" key="10">
    <source>
        <dbReference type="Proteomes" id="UP000226079"/>
    </source>
</evidence>
<evidence type="ECO:0000256" key="1">
    <source>
        <dbReference type="ARBA" id="ARBA00004651"/>
    </source>
</evidence>
<feature type="transmembrane region" description="Helical" evidence="8">
    <location>
        <begin position="371"/>
        <end position="393"/>
    </location>
</feature>
<gene>
    <name evidence="9" type="ORF">ATK74_0209</name>
</gene>
<dbReference type="Pfam" id="PF09594">
    <property type="entry name" value="GT87"/>
    <property type="match status" value="1"/>
</dbReference>
<evidence type="ECO:0000256" key="7">
    <source>
        <dbReference type="ARBA" id="ARBA00024033"/>
    </source>
</evidence>
<sequence length="403" mass="43481">MTRDDEGVLPVDVTPSQRVRILAAAATVIALAAAVILVLSMSAAAGPGLLGDLEIYRGAISYAVGGGDLYEWVYQHPTVHGLGFTYPPFAAVAMSWLVLVPMFTAKVIWTVLTFALAAACCWLLASQASHLPGTRPAPTPESRLLWTALAALLFIFGYPFLHNLAVGQASLFVIGLALFDHRLPRRWQGVLVGLAAAIKLTPLIFIPYYLITRQWRQAATSAGVFLAATGLTWVLFPAASASYWFDKLWQTGRVGRTDSTVNKSLLGFLSRLLPDGAATTIPWLVLAAAVALFAYWRASKALAAGDELGAVLLVGSLSVAVSPISWPHHELWLALVACWWLMQRGWLPSLLTAVLAVILVGYPWYDDYVTMSPALAIGVELPALAVLLVIGFGSRPRLARVRR</sequence>
<evidence type="ECO:0000256" key="4">
    <source>
        <dbReference type="ARBA" id="ARBA00022692"/>
    </source>
</evidence>
<dbReference type="GO" id="GO:0016758">
    <property type="term" value="F:hexosyltransferase activity"/>
    <property type="evidence" value="ECO:0007669"/>
    <property type="project" value="InterPro"/>
</dbReference>
<dbReference type="AlphaFoldDB" id="A0A2A9CQ70"/>
<evidence type="ECO:0000313" key="9">
    <source>
        <dbReference type="EMBL" id="PFG15689.1"/>
    </source>
</evidence>
<feature type="transmembrane region" description="Helical" evidence="8">
    <location>
        <begin position="223"/>
        <end position="245"/>
    </location>
</feature>
<dbReference type="RefSeq" id="WP_098459299.1">
    <property type="nucleotide sequence ID" value="NZ_PDJC01000001.1"/>
</dbReference>
<dbReference type="Proteomes" id="UP000226079">
    <property type="component" value="Unassembled WGS sequence"/>
</dbReference>
<feature type="transmembrane region" description="Helical" evidence="8">
    <location>
        <begin position="79"/>
        <end position="100"/>
    </location>
</feature>
<proteinExistence type="inferred from homology"/>
<organism evidence="9 10">
    <name type="scientific">Propionicimonas paludicola</name>
    <dbReference type="NCBI Taxonomy" id="185243"/>
    <lineage>
        <taxon>Bacteria</taxon>
        <taxon>Bacillati</taxon>
        <taxon>Actinomycetota</taxon>
        <taxon>Actinomycetes</taxon>
        <taxon>Propionibacteriales</taxon>
        <taxon>Nocardioidaceae</taxon>
        <taxon>Propionicimonas</taxon>
    </lineage>
</organism>
<feature type="transmembrane region" description="Helical" evidence="8">
    <location>
        <begin position="21"/>
        <end position="44"/>
    </location>
</feature>
<keyword evidence="4 8" id="KW-0812">Transmembrane</keyword>
<comment type="subcellular location">
    <subcellularLocation>
        <location evidence="1">Cell membrane</location>
        <topology evidence="1">Multi-pass membrane protein</topology>
    </subcellularLocation>
</comment>
<comment type="similarity">
    <text evidence="7">Belongs to the glycosyltransferase 87 family.</text>
</comment>
<reference evidence="9 10" key="1">
    <citation type="submission" date="2017-10" db="EMBL/GenBank/DDBJ databases">
        <title>Sequencing the genomes of 1000 actinobacteria strains.</title>
        <authorList>
            <person name="Klenk H.-P."/>
        </authorList>
    </citation>
    <scope>NUCLEOTIDE SEQUENCE [LARGE SCALE GENOMIC DNA]</scope>
    <source>
        <strain evidence="9 10">DSM 15597</strain>
    </source>
</reference>
<dbReference type="EMBL" id="PDJC01000001">
    <property type="protein sequence ID" value="PFG15689.1"/>
    <property type="molecule type" value="Genomic_DNA"/>
</dbReference>
<protein>
    <submittedName>
        <fullName evidence="9">Alpha-1,2-mannosyltransferase</fullName>
    </submittedName>
</protein>
<comment type="caution">
    <text evidence="9">The sequence shown here is derived from an EMBL/GenBank/DDBJ whole genome shotgun (WGS) entry which is preliminary data.</text>
</comment>
<evidence type="ECO:0000256" key="3">
    <source>
        <dbReference type="ARBA" id="ARBA00022679"/>
    </source>
</evidence>
<evidence type="ECO:0000256" key="8">
    <source>
        <dbReference type="SAM" id="Phobius"/>
    </source>
</evidence>
<feature type="transmembrane region" description="Helical" evidence="8">
    <location>
        <begin position="272"/>
        <end position="296"/>
    </location>
</feature>
<evidence type="ECO:0000256" key="6">
    <source>
        <dbReference type="ARBA" id="ARBA00023136"/>
    </source>
</evidence>
<keyword evidence="3 9" id="KW-0808">Transferase</keyword>
<evidence type="ECO:0000256" key="5">
    <source>
        <dbReference type="ARBA" id="ARBA00022989"/>
    </source>
</evidence>
<feature type="transmembrane region" description="Helical" evidence="8">
    <location>
        <begin position="346"/>
        <end position="365"/>
    </location>
</feature>
<feature type="transmembrane region" description="Helical" evidence="8">
    <location>
        <begin position="190"/>
        <end position="211"/>
    </location>
</feature>